<dbReference type="AlphaFoldDB" id="A0AA88RDU2"/>
<evidence type="ECO:0000313" key="2">
    <source>
        <dbReference type="EMBL" id="KAK2987588.1"/>
    </source>
</evidence>
<dbReference type="Proteomes" id="UP001187471">
    <property type="component" value="Unassembled WGS sequence"/>
</dbReference>
<dbReference type="SUPFAM" id="SSF54160">
    <property type="entry name" value="Chromo domain-like"/>
    <property type="match status" value="1"/>
</dbReference>
<dbReference type="InterPro" id="IPR000953">
    <property type="entry name" value="Chromo/chromo_shadow_dom"/>
</dbReference>
<dbReference type="Pfam" id="PF00385">
    <property type="entry name" value="Chromo"/>
    <property type="match status" value="1"/>
</dbReference>
<reference evidence="2" key="1">
    <citation type="submission" date="2022-12" db="EMBL/GenBank/DDBJ databases">
        <title>Draft genome assemblies for two species of Escallonia (Escalloniales).</title>
        <authorList>
            <person name="Chanderbali A."/>
            <person name="Dervinis C."/>
            <person name="Anghel I."/>
            <person name="Soltis D."/>
            <person name="Soltis P."/>
            <person name="Zapata F."/>
        </authorList>
    </citation>
    <scope>NUCLEOTIDE SEQUENCE</scope>
    <source>
        <strain evidence="2">UCBG92.1500</strain>
        <tissue evidence="2">Leaf</tissue>
    </source>
</reference>
<gene>
    <name evidence="2" type="ORF">RJ640_027889</name>
</gene>
<dbReference type="Gene3D" id="2.40.50.40">
    <property type="match status" value="1"/>
</dbReference>
<evidence type="ECO:0000259" key="1">
    <source>
        <dbReference type="PROSITE" id="PS50013"/>
    </source>
</evidence>
<keyword evidence="3" id="KW-1185">Reference proteome</keyword>
<dbReference type="PROSITE" id="PS50013">
    <property type="entry name" value="CHROMO_2"/>
    <property type="match status" value="1"/>
</dbReference>
<dbReference type="CDD" id="cd00024">
    <property type="entry name" value="CD_CSD"/>
    <property type="match status" value="1"/>
</dbReference>
<comment type="caution">
    <text evidence="2">The sequence shown here is derived from an EMBL/GenBank/DDBJ whole genome shotgun (WGS) entry which is preliminary data.</text>
</comment>
<evidence type="ECO:0000313" key="3">
    <source>
        <dbReference type="Proteomes" id="UP001187471"/>
    </source>
</evidence>
<protein>
    <recommendedName>
        <fullName evidence="1">Chromo domain-containing protein</fullName>
    </recommendedName>
</protein>
<accession>A0AA88RDU2</accession>
<dbReference type="EMBL" id="JAVXUO010000974">
    <property type="protein sequence ID" value="KAK2987588.1"/>
    <property type="molecule type" value="Genomic_DNA"/>
</dbReference>
<name>A0AA88RDU2_9ASTE</name>
<dbReference type="SMART" id="SM00298">
    <property type="entry name" value="CHROMO"/>
    <property type="match status" value="1"/>
</dbReference>
<dbReference type="InterPro" id="IPR023780">
    <property type="entry name" value="Chromo_domain"/>
</dbReference>
<proteinExistence type="predicted"/>
<organism evidence="2 3">
    <name type="scientific">Escallonia rubra</name>
    <dbReference type="NCBI Taxonomy" id="112253"/>
    <lineage>
        <taxon>Eukaryota</taxon>
        <taxon>Viridiplantae</taxon>
        <taxon>Streptophyta</taxon>
        <taxon>Embryophyta</taxon>
        <taxon>Tracheophyta</taxon>
        <taxon>Spermatophyta</taxon>
        <taxon>Magnoliopsida</taxon>
        <taxon>eudicotyledons</taxon>
        <taxon>Gunneridae</taxon>
        <taxon>Pentapetalae</taxon>
        <taxon>asterids</taxon>
        <taxon>campanulids</taxon>
        <taxon>Escalloniales</taxon>
        <taxon>Escalloniaceae</taxon>
        <taxon>Escallonia</taxon>
    </lineage>
</organism>
<dbReference type="InterPro" id="IPR016197">
    <property type="entry name" value="Chromo-like_dom_sf"/>
</dbReference>
<sequence>MLEYRVGSTNNVADALNRRTELVQLALTAMNAIVRADSRVAINIGKKIKKALTKDSVAQQLLKLVESGKSAFEIVNGQQPIPQAPQEYLVRWQGYTEEENTWERAANLSAYNDKIEAYRMQKLMRASTTLVGENVMGCPLGTKHDKHSAPAPIQHTAYVPSQHNVHAPMST</sequence>
<feature type="domain" description="Chromo" evidence="1">
    <location>
        <begin position="56"/>
        <end position="130"/>
    </location>
</feature>